<feature type="transmembrane region" description="Helical" evidence="12">
    <location>
        <begin position="362"/>
        <end position="382"/>
    </location>
</feature>
<name>A0A1I2F578_9ACTN</name>
<evidence type="ECO:0000256" key="9">
    <source>
        <dbReference type="ARBA" id="ARBA00023136"/>
    </source>
</evidence>
<dbReference type="SUPFAM" id="SSF144083">
    <property type="entry name" value="Magnesium transport protein CorA, transmembrane region"/>
    <property type="match status" value="1"/>
</dbReference>
<evidence type="ECO:0000256" key="2">
    <source>
        <dbReference type="ARBA" id="ARBA00009765"/>
    </source>
</evidence>
<dbReference type="PANTHER" id="PTHR46494">
    <property type="entry name" value="CORA FAMILY METAL ION TRANSPORTER (EUROFUNG)"/>
    <property type="match status" value="1"/>
</dbReference>
<dbReference type="Gene3D" id="3.30.460.20">
    <property type="entry name" value="CorA soluble domain-like"/>
    <property type="match status" value="1"/>
</dbReference>
<evidence type="ECO:0000256" key="12">
    <source>
        <dbReference type="SAM" id="Phobius"/>
    </source>
</evidence>
<dbReference type="Gene3D" id="1.20.58.340">
    <property type="entry name" value="Magnesium transport protein CorA, transmembrane region"/>
    <property type="match status" value="2"/>
</dbReference>
<comment type="function">
    <text evidence="11">Mediates influx of magnesium ions. Alternates between open and closed states. Activated by low cytoplasmic Mg(2+) levels. Inactive when cytoplasmic Mg(2+) levels are high.</text>
</comment>
<keyword evidence="7 12" id="KW-1133">Transmembrane helix</keyword>
<keyword evidence="6" id="KW-0460">Magnesium</keyword>
<evidence type="ECO:0000256" key="7">
    <source>
        <dbReference type="ARBA" id="ARBA00022989"/>
    </source>
</evidence>
<dbReference type="AlphaFoldDB" id="A0A1I2F578"/>
<comment type="catalytic activity">
    <reaction evidence="10">
        <text>Mg(2+)(in) = Mg(2+)(out)</text>
        <dbReference type="Rhea" id="RHEA:29827"/>
        <dbReference type="ChEBI" id="CHEBI:18420"/>
    </reaction>
</comment>
<reference evidence="13 14" key="1">
    <citation type="submission" date="2016-10" db="EMBL/GenBank/DDBJ databases">
        <authorList>
            <person name="de Groot N.N."/>
        </authorList>
    </citation>
    <scope>NUCLEOTIDE SEQUENCE [LARGE SCALE GENOMIC DNA]</scope>
    <source>
        <strain evidence="13 14">CGMCC 4.3510</strain>
    </source>
</reference>
<dbReference type="CDD" id="cd12830">
    <property type="entry name" value="MtCorA-like"/>
    <property type="match status" value="1"/>
</dbReference>
<evidence type="ECO:0000313" key="13">
    <source>
        <dbReference type="EMBL" id="SFF00119.1"/>
    </source>
</evidence>
<gene>
    <name evidence="13" type="ORF">SAMN05216251_107158</name>
</gene>
<evidence type="ECO:0000313" key="14">
    <source>
        <dbReference type="Proteomes" id="UP000199323"/>
    </source>
</evidence>
<dbReference type="GO" id="GO:0050897">
    <property type="term" value="F:cobalt ion binding"/>
    <property type="evidence" value="ECO:0007669"/>
    <property type="project" value="TreeGrafter"/>
</dbReference>
<dbReference type="PANTHER" id="PTHR46494:SF1">
    <property type="entry name" value="CORA FAMILY METAL ION TRANSPORTER (EUROFUNG)"/>
    <property type="match status" value="1"/>
</dbReference>
<dbReference type="Proteomes" id="UP000199323">
    <property type="component" value="Unassembled WGS sequence"/>
</dbReference>
<dbReference type="EMBL" id="FONG01000007">
    <property type="protein sequence ID" value="SFF00119.1"/>
    <property type="molecule type" value="Genomic_DNA"/>
</dbReference>
<keyword evidence="4" id="KW-1003">Cell membrane</keyword>
<dbReference type="Pfam" id="PF01544">
    <property type="entry name" value="CorA"/>
    <property type="match status" value="1"/>
</dbReference>
<dbReference type="InterPro" id="IPR002523">
    <property type="entry name" value="MgTranspt_CorA/ZnTranspt_ZntB"/>
</dbReference>
<evidence type="ECO:0000256" key="6">
    <source>
        <dbReference type="ARBA" id="ARBA00022842"/>
    </source>
</evidence>
<evidence type="ECO:0000256" key="5">
    <source>
        <dbReference type="ARBA" id="ARBA00022692"/>
    </source>
</evidence>
<accession>A0A1I2F578</accession>
<dbReference type="SUPFAM" id="SSF143865">
    <property type="entry name" value="CorA soluble domain-like"/>
    <property type="match status" value="1"/>
</dbReference>
<dbReference type="InterPro" id="IPR045863">
    <property type="entry name" value="CorA_TM1_TM2"/>
</dbReference>
<evidence type="ECO:0000256" key="11">
    <source>
        <dbReference type="ARBA" id="ARBA00045497"/>
    </source>
</evidence>
<dbReference type="GO" id="GO:0005886">
    <property type="term" value="C:plasma membrane"/>
    <property type="evidence" value="ECO:0007669"/>
    <property type="project" value="UniProtKB-SubCell"/>
</dbReference>
<dbReference type="GO" id="GO:0000287">
    <property type="term" value="F:magnesium ion binding"/>
    <property type="evidence" value="ECO:0007669"/>
    <property type="project" value="TreeGrafter"/>
</dbReference>
<dbReference type="STRING" id="380248.SAMN05216251_107158"/>
<organism evidence="13 14">
    <name type="scientific">Actinacidiphila alni</name>
    <dbReference type="NCBI Taxonomy" id="380248"/>
    <lineage>
        <taxon>Bacteria</taxon>
        <taxon>Bacillati</taxon>
        <taxon>Actinomycetota</taxon>
        <taxon>Actinomycetes</taxon>
        <taxon>Kitasatosporales</taxon>
        <taxon>Streptomycetaceae</taxon>
        <taxon>Actinacidiphila</taxon>
    </lineage>
</organism>
<dbReference type="RefSeq" id="WP_245796045.1">
    <property type="nucleotide sequence ID" value="NZ_FONG01000007.1"/>
</dbReference>
<keyword evidence="14" id="KW-1185">Reference proteome</keyword>
<dbReference type="GO" id="GO:0015087">
    <property type="term" value="F:cobalt ion transmembrane transporter activity"/>
    <property type="evidence" value="ECO:0007669"/>
    <property type="project" value="TreeGrafter"/>
</dbReference>
<dbReference type="InterPro" id="IPR045861">
    <property type="entry name" value="CorA_cytoplasmic_dom"/>
</dbReference>
<evidence type="ECO:0000256" key="8">
    <source>
        <dbReference type="ARBA" id="ARBA00023065"/>
    </source>
</evidence>
<proteinExistence type="inferred from homology"/>
<comment type="similarity">
    <text evidence="2">Belongs to the CorA metal ion transporter (MIT) (TC 1.A.35) family.</text>
</comment>
<keyword evidence="9 12" id="KW-0472">Membrane</keyword>
<evidence type="ECO:0000256" key="4">
    <source>
        <dbReference type="ARBA" id="ARBA00022475"/>
    </source>
</evidence>
<sequence length="388" mass="43442">MTDDRHGTHRHLRLDPRLMDPRRLARRTVAGGRQWRRGGRWHTLGEDGALPEQRRCTADVVVDCAVYAGGDRVASLAPREALEEAGKHDGGFAWIGLHEPDAEHIAEIAEVFGLHPLAVEDAVTAHQRPKLERYGDTLFMVVKTIVFVEHEKLTATSEVVDTGELMIFLGADFVVVVRHGSAPGLTRVRRALESRPEMLAHGPAAVLHAIVDQVVDDYLDVADEVELDVDELESDVFSAAHGDDAERIYQLKRELIEFKRAVHPMARPLQRLSEEPDRLIGAEIARYLRDVADHLTHVRERLVGYGELVDGLLAANLSQLAVQQNVDMRRISAGAAILAVPTMIAGFYGMNFDHMPELRWTFGYPLMLGVTATLSYLCFRAFRRYGWL</sequence>
<keyword evidence="5 12" id="KW-0812">Transmembrane</keyword>
<keyword evidence="3" id="KW-0813">Transport</keyword>
<protein>
    <submittedName>
        <fullName evidence="13">Magnesium transporter</fullName>
    </submittedName>
</protein>
<comment type="subcellular location">
    <subcellularLocation>
        <location evidence="1">Cell membrane</location>
        <topology evidence="1">Multi-pass membrane protein</topology>
    </subcellularLocation>
</comment>
<evidence type="ECO:0000256" key="10">
    <source>
        <dbReference type="ARBA" id="ARBA00034269"/>
    </source>
</evidence>
<feature type="transmembrane region" description="Helical" evidence="12">
    <location>
        <begin position="331"/>
        <end position="350"/>
    </location>
</feature>
<evidence type="ECO:0000256" key="3">
    <source>
        <dbReference type="ARBA" id="ARBA00022448"/>
    </source>
</evidence>
<evidence type="ECO:0000256" key="1">
    <source>
        <dbReference type="ARBA" id="ARBA00004651"/>
    </source>
</evidence>
<keyword evidence="8" id="KW-0406">Ion transport</keyword>
<dbReference type="FunFam" id="1.20.58.340:FF:000004">
    <property type="entry name" value="Magnesium transport protein CorA"/>
    <property type="match status" value="1"/>
</dbReference>
<dbReference type="GO" id="GO:0015095">
    <property type="term" value="F:magnesium ion transmembrane transporter activity"/>
    <property type="evidence" value="ECO:0007669"/>
    <property type="project" value="TreeGrafter"/>
</dbReference>